<evidence type="ECO:0000313" key="7">
    <source>
        <dbReference type="EMBL" id="PWE27882.1"/>
    </source>
</evidence>
<evidence type="ECO:0000256" key="2">
    <source>
        <dbReference type="ARBA" id="ARBA00009023"/>
    </source>
</evidence>
<evidence type="ECO:0000256" key="4">
    <source>
        <dbReference type="ARBA" id="ARBA00022729"/>
    </source>
</evidence>
<dbReference type="AlphaFoldDB" id="A0A2U2C7Q1"/>
<dbReference type="GeneID" id="94365911"/>
<evidence type="ECO:0000256" key="1">
    <source>
        <dbReference type="ARBA" id="ARBA00004418"/>
    </source>
</evidence>
<evidence type="ECO:0008006" key="9">
    <source>
        <dbReference type="Google" id="ProtNLM"/>
    </source>
</evidence>
<evidence type="ECO:0000256" key="5">
    <source>
        <dbReference type="ARBA" id="ARBA00022764"/>
    </source>
</evidence>
<protein>
    <recommendedName>
        <fullName evidence="9">C4-dicarboxylate ABC transporter substrate-binding protein</fullName>
    </recommendedName>
</protein>
<proteinExistence type="inferred from homology"/>
<dbReference type="Gene3D" id="3.40.190.170">
    <property type="entry name" value="Bacterial extracellular solute-binding protein, family 7"/>
    <property type="match status" value="1"/>
</dbReference>
<dbReference type="GO" id="GO:0042597">
    <property type="term" value="C:periplasmic space"/>
    <property type="evidence" value="ECO:0007669"/>
    <property type="project" value="UniProtKB-SubCell"/>
</dbReference>
<dbReference type="InterPro" id="IPR018389">
    <property type="entry name" value="DctP_fam"/>
</dbReference>
<comment type="subcellular location">
    <subcellularLocation>
        <location evidence="1">Periplasm</location>
    </subcellularLocation>
</comment>
<dbReference type="RefSeq" id="WP_109533879.1">
    <property type="nucleotide sequence ID" value="NZ_CAXPUO010000079.1"/>
</dbReference>
<dbReference type="GO" id="GO:0055085">
    <property type="term" value="P:transmembrane transport"/>
    <property type="evidence" value="ECO:0007669"/>
    <property type="project" value="InterPro"/>
</dbReference>
<comment type="similarity">
    <text evidence="2">Belongs to the bacterial solute-binding protein 7 family.</text>
</comment>
<dbReference type="Pfam" id="PF03480">
    <property type="entry name" value="DctP"/>
    <property type="match status" value="1"/>
</dbReference>
<gene>
    <name evidence="7" type="ORF">C4N9_13530</name>
</gene>
<accession>A0A2U2C7Q1</accession>
<organism evidence="7 8">
    <name type="scientific">Pararhodobacter marinus</name>
    <dbReference type="NCBI Taxonomy" id="2184063"/>
    <lineage>
        <taxon>Bacteria</taxon>
        <taxon>Pseudomonadati</taxon>
        <taxon>Pseudomonadota</taxon>
        <taxon>Alphaproteobacteria</taxon>
        <taxon>Rhodobacterales</taxon>
        <taxon>Paracoccaceae</taxon>
        <taxon>Pararhodobacter</taxon>
    </lineage>
</organism>
<reference evidence="7 8" key="1">
    <citation type="submission" date="2018-05" db="EMBL/GenBank/DDBJ databases">
        <title>Pararhodobacter marina sp. nov., isolated from deep-sea water of the Indian Ocean.</title>
        <authorList>
            <person name="Lai Q.Sr."/>
            <person name="Liu X."/>
            <person name="Shao Z."/>
        </authorList>
    </citation>
    <scope>NUCLEOTIDE SEQUENCE [LARGE SCALE GENOMIC DNA]</scope>
    <source>
        <strain evidence="7 8">CIC4N-9</strain>
    </source>
</reference>
<keyword evidence="3" id="KW-0813">Transport</keyword>
<keyword evidence="5" id="KW-0574">Periplasm</keyword>
<evidence type="ECO:0000256" key="3">
    <source>
        <dbReference type="ARBA" id="ARBA00022448"/>
    </source>
</evidence>
<dbReference type="Proteomes" id="UP000244940">
    <property type="component" value="Unassembled WGS sequence"/>
</dbReference>
<keyword evidence="8" id="KW-1185">Reference proteome</keyword>
<feature type="signal peptide" evidence="6">
    <location>
        <begin position="1"/>
        <end position="25"/>
    </location>
</feature>
<dbReference type="EMBL" id="QEYD01000008">
    <property type="protein sequence ID" value="PWE27882.1"/>
    <property type="molecule type" value="Genomic_DNA"/>
</dbReference>
<evidence type="ECO:0000313" key="8">
    <source>
        <dbReference type="Proteomes" id="UP000244940"/>
    </source>
</evidence>
<evidence type="ECO:0000256" key="6">
    <source>
        <dbReference type="SAM" id="SignalP"/>
    </source>
</evidence>
<dbReference type="PANTHER" id="PTHR33376:SF7">
    <property type="entry name" value="C4-DICARBOXYLATE-BINDING PROTEIN DCTB"/>
    <property type="match status" value="1"/>
</dbReference>
<name>A0A2U2C7Q1_9RHOB</name>
<dbReference type="InterPro" id="IPR038404">
    <property type="entry name" value="TRAP_DctP_sf"/>
</dbReference>
<comment type="caution">
    <text evidence="7">The sequence shown here is derived from an EMBL/GenBank/DDBJ whole genome shotgun (WGS) entry which is preliminary data.</text>
</comment>
<keyword evidence="4 6" id="KW-0732">Signal</keyword>
<dbReference type="CDD" id="cd13603">
    <property type="entry name" value="PBP2_TRAP_Siap_TeaA_like"/>
    <property type="match status" value="1"/>
</dbReference>
<dbReference type="NCBIfam" id="NF037995">
    <property type="entry name" value="TRAP_S1"/>
    <property type="match status" value="1"/>
</dbReference>
<feature type="chain" id="PRO_5015737777" description="C4-dicarboxylate ABC transporter substrate-binding protein" evidence="6">
    <location>
        <begin position="26"/>
        <end position="333"/>
    </location>
</feature>
<dbReference type="PANTHER" id="PTHR33376">
    <property type="match status" value="1"/>
</dbReference>
<dbReference type="OrthoDB" id="8673861at2"/>
<sequence>MTLSFRPLTAAAALAFAFAAPAAHAQSIAIALDSTPDRETQGSYRYVDTMLSTLRDMGWETESFPRDSIGGEDERLDQIRAGILDMSMSNYAVTYQFVPEMRVMQLPYTFANSQHVFDFFTESDYLDTINEELAAEGMHVLAIVPTGGMLGIFNNQKEVRSVSDMQGLRMRALDANQLEMFRMMGADGVVIPFSEVPNALQTGIANGYVNASVVPLAFGQADLFTNFTDARVIMSARVALASTAWWDGLSDEQRAQLEEASLAGLRDVFAWVETSQEESMEALEAAGIAVYRPNDDEIATFRDATASMAELLEDVDPARIEELRAMVADYAPE</sequence>